<evidence type="ECO:0000313" key="3">
    <source>
        <dbReference type="Proteomes" id="UP001595914"/>
    </source>
</evidence>
<feature type="region of interest" description="Disordered" evidence="1">
    <location>
        <begin position="158"/>
        <end position="200"/>
    </location>
</feature>
<gene>
    <name evidence="2" type="ORF">ACFO6S_09575</name>
</gene>
<dbReference type="RefSeq" id="WP_378416353.1">
    <property type="nucleotide sequence ID" value="NZ_JBHSFO010000004.1"/>
</dbReference>
<dbReference type="EMBL" id="JBHSFO010000004">
    <property type="protein sequence ID" value="MFC4603930.1"/>
    <property type="molecule type" value="Genomic_DNA"/>
</dbReference>
<feature type="region of interest" description="Disordered" evidence="1">
    <location>
        <begin position="1"/>
        <end position="25"/>
    </location>
</feature>
<feature type="compositionally biased region" description="Basic and acidic residues" evidence="1">
    <location>
        <begin position="168"/>
        <end position="180"/>
    </location>
</feature>
<dbReference type="InterPro" id="IPR025506">
    <property type="entry name" value="Abi_alpha"/>
</dbReference>
<reference evidence="3" key="1">
    <citation type="journal article" date="2019" name="Int. J. Syst. Evol. Microbiol.">
        <title>The Global Catalogue of Microorganisms (GCM) 10K type strain sequencing project: providing services to taxonomists for standard genome sequencing and annotation.</title>
        <authorList>
            <consortium name="The Broad Institute Genomics Platform"/>
            <consortium name="The Broad Institute Genome Sequencing Center for Infectious Disease"/>
            <person name="Wu L."/>
            <person name="Ma J."/>
        </authorList>
    </citation>
    <scope>NUCLEOTIDE SEQUENCE [LARGE SCALE GENOMIC DNA]</scope>
    <source>
        <strain evidence="3">CCUG 54520</strain>
    </source>
</reference>
<evidence type="ECO:0000256" key="1">
    <source>
        <dbReference type="SAM" id="MobiDB-lite"/>
    </source>
</evidence>
<organism evidence="2 3">
    <name type="scientific">Rhodococcus kronopolitis</name>
    <dbReference type="NCBI Taxonomy" id="1460226"/>
    <lineage>
        <taxon>Bacteria</taxon>
        <taxon>Bacillati</taxon>
        <taxon>Actinomycetota</taxon>
        <taxon>Actinomycetes</taxon>
        <taxon>Mycobacteriales</taxon>
        <taxon>Nocardiaceae</taxon>
        <taxon>Rhodococcus</taxon>
    </lineage>
</organism>
<sequence>MSENMSGRLDVDGASGPDEDHEFPVADEAETSAVNRDVHEVDDGCGRDDTTHPDAVCPDESHLGEVVVDEVVVDEVVVEEVIEAELLEPIVPVAAEERLIRSLIGLTTATTITSLRLTGWAAGTAVAATRQVVQVATEAAAVAKVVATEVAREAAAEAARESAQQSARRRDVRAEQDRPMRRVRSSNRTGASTRVAVPGRGTTADGIAQLRARGDQLLERSADVRDRDDLHPAYDRILDQLAPDEARVLRLLAVSGAQPSVDIRTGRPFGIGSEMVGEGLSMIGELAGCRHLERTSAYLHNLHRLGLVSFSHDAVDLDRYQVVEVQPAMTEALKKAGRSAKIVRRSVRLTSFGEDFCRTCFSLPGMGSALPVL</sequence>
<name>A0ABV9FPF5_9NOCA</name>
<keyword evidence="3" id="KW-1185">Reference proteome</keyword>
<accession>A0ABV9FPF5</accession>
<protein>
    <submittedName>
        <fullName evidence="2">Abi-alpha family protein</fullName>
    </submittedName>
</protein>
<dbReference type="Proteomes" id="UP001595914">
    <property type="component" value="Unassembled WGS sequence"/>
</dbReference>
<evidence type="ECO:0000313" key="2">
    <source>
        <dbReference type="EMBL" id="MFC4603930.1"/>
    </source>
</evidence>
<dbReference type="Pfam" id="PF14337">
    <property type="entry name" value="Abi_alpha"/>
    <property type="match status" value="1"/>
</dbReference>
<proteinExistence type="predicted"/>
<dbReference type="Gene3D" id="3.30.110.190">
    <property type="match status" value="1"/>
</dbReference>
<comment type="caution">
    <text evidence="2">The sequence shown here is derived from an EMBL/GenBank/DDBJ whole genome shotgun (WGS) entry which is preliminary data.</text>
</comment>